<dbReference type="OrthoDB" id="5044126at2"/>
<feature type="compositionally biased region" description="Low complexity" evidence="1">
    <location>
        <begin position="129"/>
        <end position="141"/>
    </location>
</feature>
<keyword evidence="2" id="KW-0812">Transmembrane</keyword>
<keyword evidence="2" id="KW-0472">Membrane</keyword>
<keyword evidence="4" id="KW-1185">Reference proteome</keyword>
<feature type="transmembrane region" description="Helical" evidence="2">
    <location>
        <begin position="220"/>
        <end position="253"/>
    </location>
</feature>
<evidence type="ECO:0000256" key="1">
    <source>
        <dbReference type="SAM" id="MobiDB-lite"/>
    </source>
</evidence>
<protein>
    <recommendedName>
        <fullName evidence="5">WXG100 family type VII secretion target</fullName>
    </recommendedName>
</protein>
<accession>A0A4Q7MD79</accession>
<evidence type="ECO:0000313" key="4">
    <source>
        <dbReference type="Proteomes" id="UP000293289"/>
    </source>
</evidence>
<keyword evidence="2" id="KW-1133">Transmembrane helix</keyword>
<reference evidence="3 4" key="1">
    <citation type="submission" date="2019-02" db="EMBL/GenBank/DDBJ databases">
        <title>Genomic Encyclopedia of Type Strains, Phase IV (KMG-IV): sequencing the most valuable type-strain genomes for metagenomic binning, comparative biology and taxonomic classification.</title>
        <authorList>
            <person name="Goeker M."/>
        </authorList>
    </citation>
    <scope>NUCLEOTIDE SEQUENCE [LARGE SCALE GENOMIC DNA]</scope>
    <source>
        <strain evidence="3 4">DSM 43045</strain>
    </source>
</reference>
<comment type="caution">
    <text evidence="3">The sequence shown here is derived from an EMBL/GenBank/DDBJ whole genome shotgun (WGS) entry which is preliminary data.</text>
</comment>
<gene>
    <name evidence="3" type="ORF">EV187_2659</name>
</gene>
<name>A0A4Q7MD79_9MICO</name>
<dbReference type="EMBL" id="SGWY01000003">
    <property type="protein sequence ID" value="RZS64279.1"/>
    <property type="molecule type" value="Genomic_DNA"/>
</dbReference>
<evidence type="ECO:0000313" key="3">
    <source>
        <dbReference type="EMBL" id="RZS64279.1"/>
    </source>
</evidence>
<sequence>MGSTAYHHRFMPESPKGREIERLQGDGGAIVARGSAIESLGERMQRAANTLKLIADGQVGRGDSLDAIKDQSADVHADLKKAGERYLPSGEVLRAYGEALVDVSASLNAAVGDCESLWETVRTRAASVDDAADVPAGDDGSTTARDDATAGAEGDLGSAKSEWEAAARRFDGHYDTWEDAYDDAVDGLRDVNEDGVKDGFWDDALPFFEALVKVMEWAGLALLVLALVVGGPLIAALATIVAIVALLGTIVLFAKGRKDGKDLALAIVGVIPFGKLGKLADLGSVASAGSRFPKLSGFRNLMLAGEDFAAVRTHLGRIDDLARADWSRVSTMIPYDLATSGSRLIQRIGSGTPYVWQNTQLTNSMDMFLGRLYGVGDSWGAVQGVDRLLPGLQVYATGITQLDFLNGKVEDHGRERAIDSWR</sequence>
<organism evidence="3 4">
    <name type="scientific">Agromyces ramosus</name>
    <dbReference type="NCBI Taxonomy" id="33879"/>
    <lineage>
        <taxon>Bacteria</taxon>
        <taxon>Bacillati</taxon>
        <taxon>Actinomycetota</taxon>
        <taxon>Actinomycetes</taxon>
        <taxon>Micrococcales</taxon>
        <taxon>Microbacteriaceae</taxon>
        <taxon>Agromyces</taxon>
    </lineage>
</organism>
<feature type="region of interest" description="Disordered" evidence="1">
    <location>
        <begin position="129"/>
        <end position="157"/>
    </location>
</feature>
<dbReference type="AlphaFoldDB" id="A0A4Q7MD79"/>
<proteinExistence type="predicted"/>
<dbReference type="RefSeq" id="WP_130353530.1">
    <property type="nucleotide sequence ID" value="NZ_SGWY01000003.1"/>
</dbReference>
<evidence type="ECO:0008006" key="5">
    <source>
        <dbReference type="Google" id="ProtNLM"/>
    </source>
</evidence>
<evidence type="ECO:0000256" key="2">
    <source>
        <dbReference type="SAM" id="Phobius"/>
    </source>
</evidence>
<dbReference type="Proteomes" id="UP000293289">
    <property type="component" value="Unassembled WGS sequence"/>
</dbReference>